<comment type="subcellular location">
    <subcellularLocation>
        <location evidence="1">Mitochondrion</location>
    </subcellularLocation>
</comment>
<dbReference type="InterPro" id="IPR050699">
    <property type="entry name" value="RNA-DNA_Helicase"/>
</dbReference>
<feature type="domain" description="Helicase C-terminal" evidence="10">
    <location>
        <begin position="354"/>
        <end position="560"/>
    </location>
</feature>
<dbReference type="EMBL" id="KN838608">
    <property type="protein sequence ID" value="KIK01317.1"/>
    <property type="molecule type" value="Genomic_DNA"/>
</dbReference>
<dbReference type="FunFam" id="3.40.50.300:FF:000269">
    <property type="entry name" value="ATP-dependent RNA helicase SUPV3L1, mitochondrial"/>
    <property type="match status" value="1"/>
</dbReference>
<dbReference type="CDD" id="cd18805">
    <property type="entry name" value="SF2_C_suv3"/>
    <property type="match status" value="1"/>
</dbReference>
<dbReference type="Proteomes" id="UP000054477">
    <property type="component" value="Unassembled WGS sequence"/>
</dbReference>
<evidence type="ECO:0000256" key="7">
    <source>
        <dbReference type="ARBA" id="ARBA00022946"/>
    </source>
</evidence>
<dbReference type="GO" id="GO:0005524">
    <property type="term" value="F:ATP binding"/>
    <property type="evidence" value="ECO:0007669"/>
    <property type="project" value="UniProtKB-KW"/>
</dbReference>
<dbReference type="Pfam" id="PF12513">
    <property type="entry name" value="SUV3_C"/>
    <property type="match status" value="1"/>
</dbReference>
<dbReference type="Pfam" id="PF22527">
    <property type="entry name" value="DEXQc_Suv3"/>
    <property type="match status" value="1"/>
</dbReference>
<dbReference type="FunFam" id="3.40.50.300:FF:000957">
    <property type="entry name" value="ATP-dependent RNA helicase SUV3L, mitochondrial"/>
    <property type="match status" value="1"/>
</dbReference>
<dbReference type="InterPro" id="IPR055206">
    <property type="entry name" value="DEXQc_SUV3"/>
</dbReference>
<keyword evidence="6" id="KW-0067">ATP-binding</keyword>
<evidence type="ECO:0000256" key="3">
    <source>
        <dbReference type="ARBA" id="ARBA00022741"/>
    </source>
</evidence>
<evidence type="ECO:0000259" key="10">
    <source>
        <dbReference type="PROSITE" id="PS51194"/>
    </source>
</evidence>
<evidence type="ECO:0000313" key="11">
    <source>
        <dbReference type="EMBL" id="KIK01317.1"/>
    </source>
</evidence>
<accession>A0A0C9XUD0</accession>
<reference evidence="12" key="2">
    <citation type="submission" date="2015-01" db="EMBL/GenBank/DDBJ databases">
        <title>Evolutionary Origins and Diversification of the Mycorrhizal Mutualists.</title>
        <authorList>
            <consortium name="DOE Joint Genome Institute"/>
            <consortium name="Mycorrhizal Genomics Consortium"/>
            <person name="Kohler A."/>
            <person name="Kuo A."/>
            <person name="Nagy L.G."/>
            <person name="Floudas D."/>
            <person name="Copeland A."/>
            <person name="Barry K.W."/>
            <person name="Cichocki N."/>
            <person name="Veneault-Fourrey C."/>
            <person name="LaButti K."/>
            <person name="Lindquist E.A."/>
            <person name="Lipzen A."/>
            <person name="Lundell T."/>
            <person name="Morin E."/>
            <person name="Murat C."/>
            <person name="Riley R."/>
            <person name="Ohm R."/>
            <person name="Sun H."/>
            <person name="Tunlid A."/>
            <person name="Henrissat B."/>
            <person name="Grigoriev I.V."/>
            <person name="Hibbett D.S."/>
            <person name="Martin F."/>
        </authorList>
    </citation>
    <scope>NUCLEOTIDE SEQUENCE [LARGE SCALE GENOMIC DNA]</scope>
    <source>
        <strain evidence="12">LaAM-08-1</strain>
    </source>
</reference>
<dbReference type="PROSITE" id="PS51194">
    <property type="entry name" value="HELICASE_CTER"/>
    <property type="match status" value="1"/>
</dbReference>
<dbReference type="Gene3D" id="1.20.272.40">
    <property type="match status" value="1"/>
</dbReference>
<keyword evidence="12" id="KW-1185">Reference proteome</keyword>
<dbReference type="AlphaFoldDB" id="A0A0C9XUD0"/>
<comment type="catalytic activity">
    <reaction evidence="9">
        <text>ATP + H2O = ADP + phosphate + H(+)</text>
        <dbReference type="Rhea" id="RHEA:13065"/>
        <dbReference type="ChEBI" id="CHEBI:15377"/>
        <dbReference type="ChEBI" id="CHEBI:15378"/>
        <dbReference type="ChEBI" id="CHEBI:30616"/>
        <dbReference type="ChEBI" id="CHEBI:43474"/>
        <dbReference type="ChEBI" id="CHEBI:456216"/>
        <dbReference type="EC" id="3.6.4.13"/>
    </reaction>
</comment>
<evidence type="ECO:0000256" key="2">
    <source>
        <dbReference type="ARBA" id="ARBA00012552"/>
    </source>
</evidence>
<evidence type="ECO:0000313" key="12">
    <source>
        <dbReference type="Proteomes" id="UP000054477"/>
    </source>
</evidence>
<dbReference type="GO" id="GO:0045025">
    <property type="term" value="C:mitochondrial degradosome"/>
    <property type="evidence" value="ECO:0007669"/>
    <property type="project" value="TreeGrafter"/>
</dbReference>
<dbReference type="InterPro" id="IPR022192">
    <property type="entry name" value="SUV3_C"/>
</dbReference>
<dbReference type="Gene3D" id="1.20.58.1080">
    <property type="match status" value="1"/>
</dbReference>
<evidence type="ECO:0000256" key="9">
    <source>
        <dbReference type="ARBA" id="ARBA00047984"/>
    </source>
</evidence>
<dbReference type="SMART" id="SM00490">
    <property type="entry name" value="HELICc"/>
    <property type="match status" value="1"/>
</dbReference>
<dbReference type="GO" id="GO:0003724">
    <property type="term" value="F:RNA helicase activity"/>
    <property type="evidence" value="ECO:0007669"/>
    <property type="project" value="UniProtKB-EC"/>
</dbReference>
<evidence type="ECO:0000256" key="4">
    <source>
        <dbReference type="ARBA" id="ARBA00022801"/>
    </source>
</evidence>
<sequence length="769" mass="85458">MQPPSLRLGAFYFQCRRSATTPWISITKRYRSTKNSKPATPGVWSNQRAPWSRPSVHIHQNTYPPIDPLNPTSSFFESNVSRWSTHPQSSSRLALYGVPSQDIPALLNAFTSAVQAKELSSPELEDYYTLSRLAHVQSHDSDREIDIIYSTTFFAWVSHPSSTPRLSTIPQKTTDHILQLAQAADRSFLHEEYPAARKMHRKVIMHVGPTNSGKTHHALRALAASKRGVYAGPLRLLAHEVWERLNLGQIVPLGMDEPPIMPTPTPTATDDAPSPHARVCNMITGEEQKIISPDAPLLSCTVEMLNFNTRYQVAVVDEIQMIADPQRGSGWTSAVLGLLAEELHLCGEETAVPVVQALLKDTGDEVIIRRYQRLTPLRVEERSLEGDLGRVEKGDCIVTFKRSSIFAIKKEVERKTGMRCAVVYGRLPPEIRSEQAALFNDPGSGYDVMVGSDAIGMGLNLKIRRIIFESLTKYSAGAFQPLSTSQIKQIAGRAGRYGQHLSSPSSSSSSSAKEHCGYATTLHTPDLPLLSTALSKPFKPVHHAHVTFSSTTFAALRSLLPPPAAGSTKTVLGAHAYIGRLPRFVRYTYDAQVDQACECVDLYGGGMTVRERLKHLSAPVGWRDEVMIGVMARFLGMYKDRQEVDYWEAIRDLGFMDVLEGVEGAMRGDGDPTNPVLSTLESFHKTAVMYIWLSYRMPVVYAQQEVVVGVKRRVEGALEWCLEGMTMGRTEGGENKEKEKEKKVDITMRLRALVLERQGTKDKVKGMDT</sequence>
<dbReference type="PANTHER" id="PTHR12131:SF1">
    <property type="entry name" value="ATP-DEPENDENT RNA HELICASE SUPV3L1, MITOCHONDRIAL-RELATED"/>
    <property type="match status" value="1"/>
</dbReference>
<dbReference type="InterPro" id="IPR044774">
    <property type="entry name" value="Suv3_DEXQc"/>
</dbReference>
<gene>
    <name evidence="11" type="ORF">K443DRAFT_98809</name>
</gene>
<dbReference type="SUPFAM" id="SSF52540">
    <property type="entry name" value="P-loop containing nucleoside triphosphate hydrolases"/>
    <property type="match status" value="1"/>
</dbReference>
<reference evidence="11 12" key="1">
    <citation type="submission" date="2014-04" db="EMBL/GenBank/DDBJ databases">
        <authorList>
            <consortium name="DOE Joint Genome Institute"/>
            <person name="Kuo A."/>
            <person name="Kohler A."/>
            <person name="Nagy L.G."/>
            <person name="Floudas D."/>
            <person name="Copeland A."/>
            <person name="Barry K.W."/>
            <person name="Cichocki N."/>
            <person name="Veneault-Fourrey C."/>
            <person name="LaButti K."/>
            <person name="Lindquist E.A."/>
            <person name="Lipzen A."/>
            <person name="Lundell T."/>
            <person name="Morin E."/>
            <person name="Murat C."/>
            <person name="Sun H."/>
            <person name="Tunlid A."/>
            <person name="Henrissat B."/>
            <person name="Grigoriev I.V."/>
            <person name="Hibbett D.S."/>
            <person name="Martin F."/>
            <person name="Nordberg H.P."/>
            <person name="Cantor M.N."/>
            <person name="Hua S.X."/>
        </authorList>
    </citation>
    <scope>NUCLEOTIDE SEQUENCE [LARGE SCALE GENOMIC DNA]</scope>
    <source>
        <strain evidence="11 12">LaAM-08-1</strain>
    </source>
</reference>
<keyword evidence="8" id="KW-0496">Mitochondrion</keyword>
<evidence type="ECO:0000256" key="1">
    <source>
        <dbReference type="ARBA" id="ARBA00004173"/>
    </source>
</evidence>
<dbReference type="GO" id="GO:0000965">
    <property type="term" value="P:mitochondrial RNA 3'-end processing"/>
    <property type="evidence" value="ECO:0007669"/>
    <property type="project" value="TreeGrafter"/>
</dbReference>
<keyword evidence="5" id="KW-0347">Helicase</keyword>
<keyword evidence="4" id="KW-0378">Hydrolase</keyword>
<dbReference type="InterPro" id="IPR027417">
    <property type="entry name" value="P-loop_NTPase"/>
</dbReference>
<dbReference type="HOGENOM" id="CLU_010647_0_0_1"/>
<dbReference type="Pfam" id="PF00271">
    <property type="entry name" value="Helicase_C"/>
    <property type="match status" value="1"/>
</dbReference>
<dbReference type="OrthoDB" id="6692397at2759"/>
<organism evidence="11 12">
    <name type="scientific">Laccaria amethystina LaAM-08-1</name>
    <dbReference type="NCBI Taxonomy" id="1095629"/>
    <lineage>
        <taxon>Eukaryota</taxon>
        <taxon>Fungi</taxon>
        <taxon>Dikarya</taxon>
        <taxon>Basidiomycota</taxon>
        <taxon>Agaricomycotina</taxon>
        <taxon>Agaricomycetes</taxon>
        <taxon>Agaricomycetidae</taxon>
        <taxon>Agaricales</taxon>
        <taxon>Agaricineae</taxon>
        <taxon>Hydnangiaceae</taxon>
        <taxon>Laccaria</taxon>
    </lineage>
</organism>
<evidence type="ECO:0000256" key="5">
    <source>
        <dbReference type="ARBA" id="ARBA00022806"/>
    </source>
</evidence>
<dbReference type="Gene3D" id="3.40.50.300">
    <property type="entry name" value="P-loop containing nucleotide triphosphate hydrolases"/>
    <property type="match status" value="2"/>
</dbReference>
<name>A0A0C9XUD0_9AGAR</name>
<dbReference type="InterPro" id="IPR001650">
    <property type="entry name" value="Helicase_C-like"/>
</dbReference>
<dbReference type="EC" id="3.6.4.13" evidence="2"/>
<proteinExistence type="predicted"/>
<dbReference type="CDD" id="cd17913">
    <property type="entry name" value="DEXQc_Suv3"/>
    <property type="match status" value="1"/>
</dbReference>
<keyword evidence="3" id="KW-0547">Nucleotide-binding</keyword>
<dbReference type="GO" id="GO:0016787">
    <property type="term" value="F:hydrolase activity"/>
    <property type="evidence" value="ECO:0007669"/>
    <property type="project" value="UniProtKB-KW"/>
</dbReference>
<keyword evidence="7" id="KW-0809">Transit peptide</keyword>
<protein>
    <recommendedName>
        <fullName evidence="2">RNA helicase</fullName>
        <ecNumber evidence="2">3.6.4.13</ecNumber>
    </recommendedName>
</protein>
<evidence type="ECO:0000256" key="6">
    <source>
        <dbReference type="ARBA" id="ARBA00022840"/>
    </source>
</evidence>
<evidence type="ECO:0000256" key="8">
    <source>
        <dbReference type="ARBA" id="ARBA00023128"/>
    </source>
</evidence>
<dbReference type="STRING" id="1095629.A0A0C9XUD0"/>
<dbReference type="PANTHER" id="PTHR12131">
    <property type="entry name" value="ATP-DEPENDENT RNA AND DNA HELICASE"/>
    <property type="match status" value="1"/>
</dbReference>